<feature type="transmembrane region" description="Helical" evidence="7">
    <location>
        <begin position="87"/>
        <end position="106"/>
    </location>
</feature>
<evidence type="ECO:0000256" key="3">
    <source>
        <dbReference type="ARBA" id="ARBA00022475"/>
    </source>
</evidence>
<dbReference type="GO" id="GO:0005886">
    <property type="term" value="C:plasma membrane"/>
    <property type="evidence" value="ECO:0007669"/>
    <property type="project" value="UniProtKB-SubCell"/>
</dbReference>
<protein>
    <submittedName>
        <fullName evidence="8">Putative membrane protein YccC</fullName>
    </submittedName>
</protein>
<feature type="transmembrane region" description="Helical" evidence="7">
    <location>
        <begin position="347"/>
        <end position="364"/>
    </location>
</feature>
<sequence length="653" mass="69725">MKHLITPFLDPKVRNVATRLTIASLLAVSLATASGLDYPWWAAMAVWMIGQPPKGLLLERSFAQFTGTLLGAVAGALLVYVGETSIAAGLVGLVAWIAICCGVANAMRHQRAYGAALCGLTSVVIVALTLDTSIDPAQFAAARVLDTLIGVASAVGVSILLGPPAVRFDTPNRVEALVAQVLELIGDALVGQNEQTVVREREFLISLAALEGTAEDAAAGSLEGRRQLNELNALFALLLDLIVLARAIRSREGSPTAPGHAELAELKDAFDGAAITLRNTGMLDIQSVNVIARRLEATDPILSPVLEELRTLLVRAADGFGKLSQRSVEGRRHVSLPHPDLDALRLGMLRGAVATTIAGSGWYLSGWEPLRYLLLGTGIFVVLFSMVDEPARAVRQILIGGLAAVVPAALWRLGVIPEVSTGWISLLLAVPLLLGASFFQARPKTQFVGLAFNMLFIVLARPVDISQSSALVVVTNEAMLIVGIALNYALFRWTLPMNSGRRMGHLRASIRREIHAISARAGTPLAERHLGRLRYLVFSVAVRSRGQVQQVEEALAALSLGHALVMLGESNGPSMPTAGRLAAEEALRLMRAPLHNPADVGQKFMAISHTVSTTESSQAARCCWLLKLAARELRACPAAFTTPALKPRRMLRA</sequence>
<evidence type="ECO:0000313" key="8">
    <source>
        <dbReference type="EMBL" id="RZS84225.1"/>
    </source>
</evidence>
<keyword evidence="3" id="KW-1003">Cell membrane</keyword>
<dbReference type="RefSeq" id="WP_165404369.1">
    <property type="nucleotide sequence ID" value="NZ_SGXC01000001.1"/>
</dbReference>
<dbReference type="Proteomes" id="UP000292445">
    <property type="component" value="Unassembled WGS sequence"/>
</dbReference>
<feature type="transmembrane region" description="Helical" evidence="7">
    <location>
        <begin position="420"/>
        <end position="439"/>
    </location>
</feature>
<feature type="transmembrane region" description="Helical" evidence="7">
    <location>
        <begin position="112"/>
        <end position="130"/>
    </location>
</feature>
<keyword evidence="9" id="KW-1185">Reference proteome</keyword>
<feature type="transmembrane region" description="Helical" evidence="7">
    <location>
        <begin position="469"/>
        <end position="491"/>
    </location>
</feature>
<evidence type="ECO:0000256" key="5">
    <source>
        <dbReference type="ARBA" id="ARBA00022989"/>
    </source>
</evidence>
<gene>
    <name evidence="8" type="ORF">EV675_0235</name>
</gene>
<evidence type="ECO:0000256" key="6">
    <source>
        <dbReference type="ARBA" id="ARBA00023136"/>
    </source>
</evidence>
<keyword evidence="4 7" id="KW-0812">Transmembrane</keyword>
<dbReference type="EMBL" id="SGXC01000001">
    <property type="protein sequence ID" value="RZS84225.1"/>
    <property type="molecule type" value="Genomic_DNA"/>
</dbReference>
<keyword evidence="5 7" id="KW-1133">Transmembrane helix</keyword>
<evidence type="ECO:0000256" key="4">
    <source>
        <dbReference type="ARBA" id="ARBA00022692"/>
    </source>
</evidence>
<feature type="transmembrane region" description="Helical" evidence="7">
    <location>
        <begin position="20"/>
        <end position="41"/>
    </location>
</feature>
<accession>A0A4Q7NH08</accession>
<keyword evidence="2" id="KW-0813">Transport</keyword>
<dbReference type="InterPro" id="IPR006726">
    <property type="entry name" value="PHBA_efflux_AaeB/fusaric-R"/>
</dbReference>
<dbReference type="Pfam" id="PF04632">
    <property type="entry name" value="FUSC"/>
    <property type="match status" value="1"/>
</dbReference>
<feature type="transmembrane region" description="Helical" evidence="7">
    <location>
        <begin position="370"/>
        <end position="387"/>
    </location>
</feature>
<feature type="transmembrane region" description="Helical" evidence="7">
    <location>
        <begin position="446"/>
        <end position="463"/>
    </location>
</feature>
<dbReference type="PANTHER" id="PTHR30509">
    <property type="entry name" value="P-HYDROXYBENZOIC ACID EFFLUX PUMP SUBUNIT-RELATED"/>
    <property type="match status" value="1"/>
</dbReference>
<reference evidence="8 9" key="1">
    <citation type="submission" date="2019-02" db="EMBL/GenBank/DDBJ databases">
        <title>Genomic Encyclopedia of Type Strains, Phase IV (KMG-IV): sequencing the most valuable type-strain genomes for metagenomic binning, comparative biology and taxonomic classification.</title>
        <authorList>
            <person name="Goeker M."/>
        </authorList>
    </citation>
    <scope>NUCLEOTIDE SEQUENCE [LARGE SCALE GENOMIC DNA]</scope>
    <source>
        <strain evidence="8 9">K24</strain>
    </source>
</reference>
<feature type="transmembrane region" description="Helical" evidence="7">
    <location>
        <begin position="142"/>
        <end position="161"/>
    </location>
</feature>
<dbReference type="PANTHER" id="PTHR30509:SF9">
    <property type="entry name" value="MULTIDRUG RESISTANCE PROTEIN MDTO"/>
    <property type="match status" value="1"/>
</dbReference>
<evidence type="ECO:0000256" key="1">
    <source>
        <dbReference type="ARBA" id="ARBA00004651"/>
    </source>
</evidence>
<comment type="subcellular location">
    <subcellularLocation>
        <location evidence="1">Cell membrane</location>
        <topology evidence="1">Multi-pass membrane protein</topology>
    </subcellularLocation>
</comment>
<comment type="caution">
    <text evidence="8">The sequence shown here is derived from an EMBL/GenBank/DDBJ whole genome shotgun (WGS) entry which is preliminary data.</text>
</comment>
<feature type="transmembrane region" description="Helical" evidence="7">
    <location>
        <begin position="394"/>
        <end position="414"/>
    </location>
</feature>
<evidence type="ECO:0000313" key="9">
    <source>
        <dbReference type="Proteomes" id="UP000292445"/>
    </source>
</evidence>
<proteinExistence type="predicted"/>
<name>A0A4Q7NH08_9BURK</name>
<evidence type="ECO:0000256" key="7">
    <source>
        <dbReference type="SAM" id="Phobius"/>
    </source>
</evidence>
<dbReference type="GO" id="GO:0022857">
    <property type="term" value="F:transmembrane transporter activity"/>
    <property type="evidence" value="ECO:0007669"/>
    <property type="project" value="InterPro"/>
</dbReference>
<dbReference type="AlphaFoldDB" id="A0A4Q7NH08"/>
<organism evidence="8 9">
    <name type="scientific">Pigmentiphaga kullae</name>
    <dbReference type="NCBI Taxonomy" id="151784"/>
    <lineage>
        <taxon>Bacteria</taxon>
        <taxon>Pseudomonadati</taxon>
        <taxon>Pseudomonadota</taxon>
        <taxon>Betaproteobacteria</taxon>
        <taxon>Burkholderiales</taxon>
        <taxon>Alcaligenaceae</taxon>
        <taxon>Pigmentiphaga</taxon>
    </lineage>
</organism>
<evidence type="ECO:0000256" key="2">
    <source>
        <dbReference type="ARBA" id="ARBA00022448"/>
    </source>
</evidence>
<keyword evidence="6 7" id="KW-0472">Membrane</keyword>